<keyword evidence="2" id="KW-0175">Coiled coil</keyword>
<dbReference type="InterPro" id="IPR010131">
    <property type="entry name" value="MdtP/NodT-like"/>
</dbReference>
<evidence type="ECO:0000313" key="4">
    <source>
        <dbReference type="Proteomes" id="UP000028878"/>
    </source>
</evidence>
<sequence>MVSLPCSRWRLRRALGAALLPVAGLAALLGSPTLHALTLDEAVALAQSRSSAVSARNSEARAMGEQAAQAGTRPDPVLRLSLDNLPINGAERWSTTRDFMTMRSVGVMQTLPSSDKREARRLERERQAEALAAQAVAQAAAVRREAAWAWWGLRAAAQRREVLQAQVAQTADLLLAAEAAWRSGRGSASAAIAAREQGQRLQQALLAATAEHEAARTSLQRWTRETAPEWLAEAPAIDGGLPDTAALLAQHPETQAAQARVAATHASAGLADAERSPDWSVELMLSQRGSRYTDMVSLGVSIPLTLQRGLRQDRELAARLAEASAREAEAEDVQRELEQQLQTWRLQWQAALAQRELIDRQRAPLARERVQAALAAYRAGQETLATVIEARQAELSLALERIDVELSGARAWSALTYALPRDQKAVAQGERP</sequence>
<evidence type="ECO:0000313" key="3">
    <source>
        <dbReference type="EMBL" id="CDN89261.1"/>
    </source>
</evidence>
<proteinExistence type="inferred from homology"/>
<keyword evidence="4" id="KW-1185">Reference proteome</keyword>
<dbReference type="PANTHER" id="PTHR30203:SF24">
    <property type="entry name" value="BLR4935 PROTEIN"/>
    <property type="match status" value="1"/>
</dbReference>
<evidence type="ECO:0000256" key="2">
    <source>
        <dbReference type="SAM" id="Coils"/>
    </source>
</evidence>
<dbReference type="SUPFAM" id="SSF56954">
    <property type="entry name" value="Outer membrane efflux proteins (OEP)"/>
    <property type="match status" value="1"/>
</dbReference>
<name>A0A1L1PXA7_HYDIT</name>
<gene>
    <name evidence="3" type="ORF">BN948_03698</name>
</gene>
<reference evidence="4" key="2">
    <citation type="submission" date="2014-11" db="EMBL/GenBank/DDBJ databases">
        <title>Draft genome sequence of Hydrogenophaga intermedia S1.</title>
        <authorList>
            <person name="Gan H.M."/>
            <person name="Chew T.H."/>
            <person name="Stolz A."/>
        </authorList>
    </citation>
    <scope>NUCLEOTIDE SEQUENCE [LARGE SCALE GENOMIC DNA]</scope>
    <source>
        <strain evidence="4">S1</strain>
    </source>
</reference>
<reference evidence="4" key="1">
    <citation type="submission" date="2014-02" db="EMBL/GenBank/DDBJ databases">
        <authorList>
            <person name="Gan H."/>
        </authorList>
    </citation>
    <scope>NUCLEOTIDE SEQUENCE [LARGE SCALE GENOMIC DNA]</scope>
    <source>
        <strain evidence="4">S1</strain>
    </source>
</reference>
<dbReference type="PANTHER" id="PTHR30203">
    <property type="entry name" value="OUTER MEMBRANE CATION EFFLUX PROTEIN"/>
    <property type="match status" value="1"/>
</dbReference>
<dbReference type="Proteomes" id="UP000028878">
    <property type="component" value="Unassembled WGS sequence"/>
</dbReference>
<evidence type="ECO:0000256" key="1">
    <source>
        <dbReference type="ARBA" id="ARBA00007613"/>
    </source>
</evidence>
<organism evidence="3 4">
    <name type="scientific">Hydrogenophaga intermedia</name>
    <dbReference type="NCBI Taxonomy" id="65786"/>
    <lineage>
        <taxon>Bacteria</taxon>
        <taxon>Pseudomonadati</taxon>
        <taxon>Pseudomonadota</taxon>
        <taxon>Betaproteobacteria</taxon>
        <taxon>Burkholderiales</taxon>
        <taxon>Comamonadaceae</taxon>
        <taxon>Hydrogenophaga</taxon>
    </lineage>
</organism>
<dbReference type="AlphaFoldDB" id="A0A1L1PXA7"/>
<dbReference type="GO" id="GO:0015562">
    <property type="term" value="F:efflux transmembrane transporter activity"/>
    <property type="evidence" value="ECO:0007669"/>
    <property type="project" value="InterPro"/>
</dbReference>
<accession>A0A1L1PXA7</accession>
<protein>
    <submittedName>
        <fullName evidence="3">Putative outer membrane efflux protein</fullName>
    </submittedName>
</protein>
<dbReference type="RefSeq" id="WP_009515439.1">
    <property type="nucleotide sequence ID" value="NZ_CCAE010000038.1"/>
</dbReference>
<dbReference type="EMBL" id="CCAE010000038">
    <property type="protein sequence ID" value="CDN89261.1"/>
    <property type="molecule type" value="Genomic_DNA"/>
</dbReference>
<dbReference type="Gene3D" id="1.20.1600.10">
    <property type="entry name" value="Outer membrane efflux proteins (OEP)"/>
    <property type="match status" value="1"/>
</dbReference>
<feature type="coiled-coil region" evidence="2">
    <location>
        <begin position="320"/>
        <end position="347"/>
    </location>
</feature>
<dbReference type="InterPro" id="IPR003423">
    <property type="entry name" value="OMP_efflux"/>
</dbReference>
<comment type="similarity">
    <text evidence="1">Belongs to the outer membrane factor (OMF) (TC 1.B.17) family.</text>
</comment>
<dbReference type="Pfam" id="PF02321">
    <property type="entry name" value="OEP"/>
    <property type="match status" value="1"/>
</dbReference>